<feature type="region of interest" description="Disordered" evidence="1">
    <location>
        <begin position="514"/>
        <end position="536"/>
    </location>
</feature>
<evidence type="ECO:0000256" key="2">
    <source>
        <dbReference type="SAM" id="Phobius"/>
    </source>
</evidence>
<reference evidence="3" key="1">
    <citation type="submission" date="2025-05" db="UniProtKB">
        <authorList>
            <consortium name="RefSeq"/>
        </authorList>
    </citation>
    <scope>NUCLEOTIDE SEQUENCE [LARGE SCALE GENOMIC DNA]</scope>
</reference>
<dbReference type="PANTHER" id="PTHR36970:SF1">
    <property type="entry name" value="BESTROPHIN HOMOLOG"/>
    <property type="match status" value="1"/>
</dbReference>
<evidence type="ECO:0000313" key="3">
    <source>
        <dbReference type="Proteomes" id="UP001652625"/>
    </source>
</evidence>
<keyword evidence="2" id="KW-0812">Transmembrane</keyword>
<feature type="region of interest" description="Disordered" evidence="1">
    <location>
        <begin position="605"/>
        <end position="624"/>
    </location>
</feature>
<feature type="transmembrane region" description="Helical" evidence="2">
    <location>
        <begin position="279"/>
        <end position="297"/>
    </location>
</feature>
<evidence type="ECO:0000313" key="4">
    <source>
        <dbReference type="RefSeq" id="XP_065643647.1"/>
    </source>
</evidence>
<keyword evidence="2" id="KW-0472">Membrane</keyword>
<dbReference type="Proteomes" id="UP001652625">
    <property type="component" value="Chromosome 01"/>
</dbReference>
<organism evidence="3 4">
    <name type="scientific">Hydra vulgaris</name>
    <name type="common">Hydra</name>
    <name type="synonym">Hydra attenuata</name>
    <dbReference type="NCBI Taxonomy" id="6087"/>
    <lineage>
        <taxon>Eukaryota</taxon>
        <taxon>Metazoa</taxon>
        <taxon>Cnidaria</taxon>
        <taxon>Hydrozoa</taxon>
        <taxon>Hydroidolina</taxon>
        <taxon>Anthoathecata</taxon>
        <taxon>Aplanulata</taxon>
        <taxon>Hydridae</taxon>
        <taxon>Hydra</taxon>
    </lineage>
</organism>
<dbReference type="RefSeq" id="XP_065643647.1">
    <property type="nucleotide sequence ID" value="XM_065787575.1"/>
</dbReference>
<evidence type="ECO:0000256" key="1">
    <source>
        <dbReference type="SAM" id="MobiDB-lite"/>
    </source>
</evidence>
<accession>A0ABM4B488</accession>
<name>A0ABM4B488_HYDVU</name>
<gene>
    <name evidence="4" type="primary">LOC100203174</name>
</gene>
<feature type="transmembrane region" description="Helical" evidence="2">
    <location>
        <begin position="128"/>
        <end position="145"/>
    </location>
</feature>
<feature type="compositionally biased region" description="Acidic residues" evidence="1">
    <location>
        <begin position="612"/>
        <end position="624"/>
    </location>
</feature>
<keyword evidence="2" id="KW-1133">Transmembrane helix</keyword>
<reference evidence="4" key="2">
    <citation type="submission" date="2025-08" db="UniProtKB">
        <authorList>
            <consortium name="RefSeq"/>
        </authorList>
    </citation>
    <scope>IDENTIFICATION</scope>
</reference>
<keyword evidence="3" id="KW-1185">Reference proteome</keyword>
<feature type="transmembrane region" description="Helical" evidence="2">
    <location>
        <begin position="98"/>
        <end position="116"/>
    </location>
</feature>
<protein>
    <submittedName>
        <fullName evidence="4">Uncharacterized protein LOC100203174 isoform X2</fullName>
    </submittedName>
</protein>
<feature type="transmembrane region" description="Helical" evidence="2">
    <location>
        <begin position="303"/>
        <end position="322"/>
    </location>
</feature>
<dbReference type="GeneID" id="100203174"/>
<proteinExistence type="predicted"/>
<feature type="transmembrane region" description="Helical" evidence="2">
    <location>
        <begin position="241"/>
        <end position="258"/>
    </location>
</feature>
<sequence length="624" mass="71287">MGWLWGKMFVKELLFLVRFKSYCQQKMGQLKKIGLLSQTSKVVDGSPVWDLQDEVGREVIHEWSQKRIFKLSTKGNFFSRCFLLYTFKIVTLKSFFQNFNFMVFVQMALAGIAVYLSTHFNLTFDVNINLFVSPIVFPLAFAINADFQRREKVLDDLANFKAAAMTLFFCMRDWREPAQLDKLWMQAFHQKLKVMLFYMREYLMTNKIVRRKVILRAIYEDLSDINQLIENVRVSKLPTNTSLIARALVLMNTMGLAFERLRVVREYRSPRSIRSFNKVLIFFLPTILSPNFVFIGHKSGNVWASYYISILVAFVFSALQGVQDKLDDPFDGMSEDDINLSTIDEWTFQSLGATVNRTFTVGRFKVETQTSVKDSLFPRSRTSFTSVVDTNDGLFLNRKKSLRRVSSSDESTLGKMSGPILNDHPSLKNWILKKKSLLQFEKDVVLESFDPQSHPYAGILDKIQGNTTILPGGIIKQPVEEPVEDSITNRDSYTNRVETSDTIAAMLAHKTNSAVSPSTHTLPSSSESQITLPQGSESLNMPHTFISSQKLFSNPNLWSLSGNNFKFKGKHKKIASEQVHLLDNDFISNNHCEKFVDVLDNDLKNQEPLDSGSDDGDDSVFAEM</sequence>
<dbReference type="PANTHER" id="PTHR36970">
    <property type="entry name" value="UNNAMED PRODUCT"/>
    <property type="match status" value="1"/>
</dbReference>